<dbReference type="SMART" id="SM00563">
    <property type="entry name" value="PlsC"/>
    <property type="match status" value="1"/>
</dbReference>
<name>A0ABR2VQI8_9FUNG</name>
<dbReference type="SUPFAM" id="SSF69593">
    <property type="entry name" value="Glycerol-3-phosphate (1)-acyltransferase"/>
    <property type="match status" value="1"/>
</dbReference>
<feature type="transmembrane region" description="Helical" evidence="5">
    <location>
        <begin position="12"/>
        <end position="31"/>
    </location>
</feature>
<comment type="similarity">
    <text evidence="1 4">Belongs to the 1-acyl-sn-glycerol-3-phosphate acyltransferase family.</text>
</comment>
<feature type="domain" description="Phospholipid/glycerol acyltransferase" evidence="6">
    <location>
        <begin position="100"/>
        <end position="217"/>
    </location>
</feature>
<keyword evidence="4" id="KW-1208">Phospholipid metabolism</keyword>
<evidence type="ECO:0000313" key="8">
    <source>
        <dbReference type="Proteomes" id="UP001479436"/>
    </source>
</evidence>
<dbReference type="PANTHER" id="PTHR10434:SF11">
    <property type="entry name" value="1-ACYL-SN-GLYCEROL-3-PHOSPHATE ACYLTRANSFERASE"/>
    <property type="match status" value="1"/>
</dbReference>
<dbReference type="GO" id="GO:0003841">
    <property type="term" value="F:1-acylglycerol-3-phosphate O-acyltransferase activity"/>
    <property type="evidence" value="ECO:0007669"/>
    <property type="project" value="UniProtKB-EC"/>
</dbReference>
<organism evidence="7 8">
    <name type="scientific">Basidiobolus ranarum</name>
    <dbReference type="NCBI Taxonomy" id="34480"/>
    <lineage>
        <taxon>Eukaryota</taxon>
        <taxon>Fungi</taxon>
        <taxon>Fungi incertae sedis</taxon>
        <taxon>Zoopagomycota</taxon>
        <taxon>Entomophthoromycotina</taxon>
        <taxon>Basidiobolomycetes</taxon>
        <taxon>Basidiobolales</taxon>
        <taxon>Basidiobolaceae</taxon>
        <taxon>Basidiobolus</taxon>
    </lineage>
</organism>
<keyword evidence="4" id="KW-0443">Lipid metabolism</keyword>
<dbReference type="CDD" id="cd07989">
    <property type="entry name" value="LPLAT_AGPAT-like"/>
    <property type="match status" value="1"/>
</dbReference>
<comment type="domain">
    <text evidence="4">The HXXXXD motif is essential for acyltransferase activity and may constitute the binding site for the phosphate moiety of the glycerol-3-phosphate.</text>
</comment>
<protein>
    <recommendedName>
        <fullName evidence="4">1-acyl-sn-glycerol-3-phosphate acyltransferase</fullName>
        <ecNumber evidence="4">2.3.1.51</ecNumber>
    </recommendedName>
</protein>
<dbReference type="Pfam" id="PF01553">
    <property type="entry name" value="Acyltransferase"/>
    <property type="match status" value="1"/>
</dbReference>
<dbReference type="EMBL" id="JASJQH010008480">
    <property type="protein sequence ID" value="KAK9688593.1"/>
    <property type="molecule type" value="Genomic_DNA"/>
</dbReference>
<keyword evidence="4" id="KW-0444">Lipid biosynthesis</keyword>
<keyword evidence="3 4" id="KW-0012">Acyltransferase</keyword>
<dbReference type="Proteomes" id="UP001479436">
    <property type="component" value="Unassembled WGS sequence"/>
</dbReference>
<gene>
    <name evidence="7" type="primary">SLC1_2</name>
    <name evidence="7" type="ORF">K7432_014360</name>
</gene>
<proteinExistence type="inferred from homology"/>
<evidence type="ECO:0000313" key="7">
    <source>
        <dbReference type="EMBL" id="KAK9688593.1"/>
    </source>
</evidence>
<accession>A0ABR2VQI8</accession>
<keyword evidence="5" id="KW-0812">Transmembrane</keyword>
<comment type="catalytic activity">
    <reaction evidence="4">
        <text>a 1-acyl-sn-glycero-3-phosphate + an acyl-CoA = a 1,2-diacyl-sn-glycero-3-phosphate + CoA</text>
        <dbReference type="Rhea" id="RHEA:19709"/>
        <dbReference type="ChEBI" id="CHEBI:57287"/>
        <dbReference type="ChEBI" id="CHEBI:57970"/>
        <dbReference type="ChEBI" id="CHEBI:58342"/>
        <dbReference type="ChEBI" id="CHEBI:58608"/>
        <dbReference type="EC" id="2.3.1.51"/>
    </reaction>
</comment>
<feature type="transmembrane region" description="Helical" evidence="5">
    <location>
        <begin position="37"/>
        <end position="61"/>
    </location>
</feature>
<evidence type="ECO:0000259" key="6">
    <source>
        <dbReference type="SMART" id="SM00563"/>
    </source>
</evidence>
<sequence length="276" mass="31085">MSDISSEDSQFTCYLHLGIILLTCFTLYRFFHFHVKAALTLVWVFLLSLYGCFAAIFCAAVGRRAMTNWLVARGFAYCAAPCVGVTFEIEGEEHLKNGPAIVICNHQASLDVLIMGRVFPKDCVVMAKHSLKYVPFLGNFMRLAAAVFIDRKNHESALRTTQNAVEFIKKNKLSLWIFPEGTRSRFSKSDLLPFKKGAFHLALQAKYPIIPIVIANYTDVYNSTTKHWPGGVVKIKVLPPVSTQKYTPENVGELVDYTRNMMLDALKDISNDTKTE</sequence>
<keyword evidence="4" id="KW-0594">Phospholipid biosynthesis</keyword>
<keyword evidence="2 4" id="KW-0808">Transferase</keyword>
<evidence type="ECO:0000256" key="5">
    <source>
        <dbReference type="SAM" id="Phobius"/>
    </source>
</evidence>
<evidence type="ECO:0000256" key="4">
    <source>
        <dbReference type="RuleBase" id="RU361267"/>
    </source>
</evidence>
<evidence type="ECO:0000256" key="2">
    <source>
        <dbReference type="ARBA" id="ARBA00022679"/>
    </source>
</evidence>
<dbReference type="InterPro" id="IPR002123">
    <property type="entry name" value="Plipid/glycerol_acylTrfase"/>
</dbReference>
<keyword evidence="5" id="KW-0472">Membrane</keyword>
<dbReference type="InterPro" id="IPR004552">
    <property type="entry name" value="AGP_acyltrans"/>
</dbReference>
<keyword evidence="5" id="KW-1133">Transmembrane helix</keyword>
<dbReference type="PANTHER" id="PTHR10434">
    <property type="entry name" value="1-ACYL-SN-GLYCEROL-3-PHOSPHATE ACYLTRANSFERASE"/>
    <property type="match status" value="1"/>
</dbReference>
<evidence type="ECO:0000256" key="3">
    <source>
        <dbReference type="ARBA" id="ARBA00023315"/>
    </source>
</evidence>
<dbReference type="NCBIfam" id="TIGR00530">
    <property type="entry name" value="AGP_acyltrn"/>
    <property type="match status" value="1"/>
</dbReference>
<reference evidence="7 8" key="1">
    <citation type="submission" date="2023-04" db="EMBL/GenBank/DDBJ databases">
        <title>Genome of Basidiobolus ranarum AG-B5.</title>
        <authorList>
            <person name="Stajich J.E."/>
            <person name="Carter-House D."/>
            <person name="Gryganskyi A."/>
        </authorList>
    </citation>
    <scope>NUCLEOTIDE SEQUENCE [LARGE SCALE GENOMIC DNA]</scope>
    <source>
        <strain evidence="7 8">AG-B5</strain>
    </source>
</reference>
<dbReference type="EC" id="2.3.1.51" evidence="4"/>
<evidence type="ECO:0000256" key="1">
    <source>
        <dbReference type="ARBA" id="ARBA00008655"/>
    </source>
</evidence>
<keyword evidence="8" id="KW-1185">Reference proteome</keyword>
<comment type="caution">
    <text evidence="7">The sequence shown here is derived from an EMBL/GenBank/DDBJ whole genome shotgun (WGS) entry which is preliminary data.</text>
</comment>